<evidence type="ECO:0000313" key="6">
    <source>
        <dbReference type="Proteomes" id="UP001150641"/>
    </source>
</evidence>
<keyword evidence="1" id="KW-0805">Transcription regulation</keyword>
<feature type="domain" description="HTH lacI-type" evidence="4">
    <location>
        <begin position="2"/>
        <end position="57"/>
    </location>
</feature>
<dbReference type="GO" id="GO:0003700">
    <property type="term" value="F:DNA-binding transcription factor activity"/>
    <property type="evidence" value="ECO:0007669"/>
    <property type="project" value="TreeGrafter"/>
</dbReference>
<keyword evidence="3" id="KW-0804">Transcription</keyword>
<dbReference type="InterPro" id="IPR000843">
    <property type="entry name" value="HTH_LacI"/>
</dbReference>
<sequence length="352" mass="38853">MANIRDVANHAEVSVSSVSNVLNNRTDQMRPETLARIRQAMLELNYQPNRIAQQLKTGQTRMIGLLVPSIVNPSFAMLTREIDRAAKASQYRVLLGNTYRQADEERAFLEDMFAHGVKGVIVVATAMDRPHFVEAARQGLVMVNYDSLMSRDTLNGNPPFDSVSMDNVEAGRLATEHLIQRGCRQLVFVTESSLTISRSHKIEGFFVAAKEHGLQQSARVIEGTAKFAYGDAEMTELGRALAAKILQACPVPDGIVAINDALGIGLMAGLRDARIRIPEDISVIGIDNIPLADLVQPPMSSVIPPLTEMVNMMMKRLLMRIENPSLAPEAFLFAPKLISRQSVIEGEKQHIR</sequence>
<dbReference type="Gene3D" id="1.10.260.40">
    <property type="entry name" value="lambda repressor-like DNA-binding domains"/>
    <property type="match status" value="1"/>
</dbReference>
<comment type="caution">
    <text evidence="5">The sequence shown here is derived from an EMBL/GenBank/DDBJ whole genome shotgun (WGS) entry which is preliminary data.</text>
</comment>
<accession>A0A9X2W6S4</accession>
<dbReference type="SUPFAM" id="SSF47413">
    <property type="entry name" value="lambda repressor-like DNA-binding domains"/>
    <property type="match status" value="1"/>
</dbReference>
<protein>
    <submittedName>
        <fullName evidence="5">LacI family transcriptional regulator</fullName>
    </submittedName>
</protein>
<evidence type="ECO:0000256" key="2">
    <source>
        <dbReference type="ARBA" id="ARBA00023125"/>
    </source>
</evidence>
<dbReference type="InterPro" id="IPR046335">
    <property type="entry name" value="LacI/GalR-like_sensor"/>
</dbReference>
<dbReference type="InterPro" id="IPR010982">
    <property type="entry name" value="Lambda_DNA-bd_dom_sf"/>
</dbReference>
<dbReference type="AlphaFoldDB" id="A0A9X2W6S4"/>
<dbReference type="Pfam" id="PF13377">
    <property type="entry name" value="Peripla_BP_3"/>
    <property type="match status" value="1"/>
</dbReference>
<dbReference type="PROSITE" id="PS50932">
    <property type="entry name" value="HTH_LACI_2"/>
    <property type="match status" value="1"/>
</dbReference>
<dbReference type="Gene3D" id="3.40.50.2300">
    <property type="match status" value="2"/>
</dbReference>
<dbReference type="InterPro" id="IPR028082">
    <property type="entry name" value="Peripla_BP_I"/>
</dbReference>
<keyword evidence="6" id="KW-1185">Reference proteome</keyword>
<evidence type="ECO:0000256" key="3">
    <source>
        <dbReference type="ARBA" id="ARBA00023163"/>
    </source>
</evidence>
<dbReference type="SUPFAM" id="SSF53822">
    <property type="entry name" value="Periplasmic binding protein-like I"/>
    <property type="match status" value="1"/>
</dbReference>
<gene>
    <name evidence="5" type="ORF">MUA00_10130</name>
</gene>
<dbReference type="SMART" id="SM00354">
    <property type="entry name" value="HTH_LACI"/>
    <property type="match status" value="1"/>
</dbReference>
<organism evidence="5 6">
    <name type="scientific">Dryocola boscaweniae</name>
    <dbReference type="NCBI Taxonomy" id="2925397"/>
    <lineage>
        <taxon>Bacteria</taxon>
        <taxon>Pseudomonadati</taxon>
        <taxon>Pseudomonadota</taxon>
        <taxon>Gammaproteobacteria</taxon>
        <taxon>Enterobacterales</taxon>
        <taxon>Enterobacteriaceae</taxon>
        <taxon>Dryocola</taxon>
    </lineage>
</organism>
<evidence type="ECO:0000256" key="1">
    <source>
        <dbReference type="ARBA" id="ARBA00023015"/>
    </source>
</evidence>
<proteinExistence type="predicted"/>
<reference evidence="5" key="1">
    <citation type="submission" date="2022-03" db="EMBL/GenBank/DDBJ databases">
        <title>Proposal of a novel genus Dryocolo and two novel species.</title>
        <authorList>
            <person name="Maddock D.W."/>
            <person name="Brady C.L."/>
            <person name="Denman S."/>
            <person name="Arnold D."/>
        </authorList>
    </citation>
    <scope>NUCLEOTIDE SEQUENCE</scope>
    <source>
        <strain evidence="5">H6W4</strain>
    </source>
</reference>
<dbReference type="Pfam" id="PF00356">
    <property type="entry name" value="LacI"/>
    <property type="match status" value="1"/>
</dbReference>
<evidence type="ECO:0000259" key="4">
    <source>
        <dbReference type="PROSITE" id="PS50932"/>
    </source>
</evidence>
<dbReference type="PANTHER" id="PTHR30146">
    <property type="entry name" value="LACI-RELATED TRANSCRIPTIONAL REPRESSOR"/>
    <property type="match status" value="1"/>
</dbReference>
<dbReference type="PANTHER" id="PTHR30146:SF147">
    <property type="entry name" value="HTH-TYPE TRANSCRIPTIONAL REGULATOR DEGA"/>
    <property type="match status" value="1"/>
</dbReference>
<dbReference type="RefSeq" id="WP_271123026.1">
    <property type="nucleotide sequence ID" value="NZ_JALHAN010000064.1"/>
</dbReference>
<dbReference type="Proteomes" id="UP001150641">
    <property type="component" value="Unassembled WGS sequence"/>
</dbReference>
<evidence type="ECO:0000313" key="5">
    <source>
        <dbReference type="EMBL" id="MCT4702150.1"/>
    </source>
</evidence>
<keyword evidence="2" id="KW-0238">DNA-binding</keyword>
<name>A0A9X2W6S4_9ENTR</name>
<dbReference type="GO" id="GO:0000976">
    <property type="term" value="F:transcription cis-regulatory region binding"/>
    <property type="evidence" value="ECO:0007669"/>
    <property type="project" value="TreeGrafter"/>
</dbReference>
<dbReference type="EMBL" id="JALHAP010000077">
    <property type="protein sequence ID" value="MCT4702150.1"/>
    <property type="molecule type" value="Genomic_DNA"/>
</dbReference>